<evidence type="ECO:0000256" key="6">
    <source>
        <dbReference type="SAM" id="MobiDB-lite"/>
    </source>
</evidence>
<accession>A0ABP6VDR3</accession>
<dbReference type="Pfam" id="PF00196">
    <property type="entry name" value="GerE"/>
    <property type="match status" value="1"/>
</dbReference>
<dbReference type="PROSITE" id="PS50110">
    <property type="entry name" value="RESPONSE_REGULATORY"/>
    <property type="match status" value="1"/>
</dbReference>
<evidence type="ECO:0000256" key="2">
    <source>
        <dbReference type="ARBA" id="ARBA00023015"/>
    </source>
</evidence>
<dbReference type="PANTHER" id="PTHR43214">
    <property type="entry name" value="TWO-COMPONENT RESPONSE REGULATOR"/>
    <property type="match status" value="1"/>
</dbReference>
<dbReference type="PANTHER" id="PTHR43214:SF24">
    <property type="entry name" value="TRANSCRIPTIONAL REGULATORY PROTEIN NARL-RELATED"/>
    <property type="match status" value="1"/>
</dbReference>
<keyword evidence="1 5" id="KW-0597">Phosphoprotein</keyword>
<evidence type="ECO:0000256" key="5">
    <source>
        <dbReference type="PROSITE-ProRule" id="PRU00169"/>
    </source>
</evidence>
<feature type="region of interest" description="Disordered" evidence="6">
    <location>
        <begin position="1"/>
        <end position="27"/>
    </location>
</feature>
<dbReference type="SUPFAM" id="SSF52172">
    <property type="entry name" value="CheY-like"/>
    <property type="match status" value="1"/>
</dbReference>
<dbReference type="Pfam" id="PF00072">
    <property type="entry name" value="Response_reg"/>
    <property type="match status" value="1"/>
</dbReference>
<evidence type="ECO:0000256" key="1">
    <source>
        <dbReference type="ARBA" id="ARBA00022553"/>
    </source>
</evidence>
<dbReference type="PROSITE" id="PS50043">
    <property type="entry name" value="HTH_LUXR_2"/>
    <property type="match status" value="1"/>
</dbReference>
<keyword evidence="2" id="KW-0805">Transcription regulation</keyword>
<dbReference type="EMBL" id="BAABDQ010000002">
    <property type="protein sequence ID" value="GAA3533582.1"/>
    <property type="molecule type" value="Genomic_DNA"/>
</dbReference>
<keyword evidence="3" id="KW-0238">DNA-binding</keyword>
<evidence type="ECO:0000259" key="7">
    <source>
        <dbReference type="PROSITE" id="PS50043"/>
    </source>
</evidence>
<dbReference type="InterPro" id="IPR001789">
    <property type="entry name" value="Sig_transdc_resp-reg_receiver"/>
</dbReference>
<comment type="caution">
    <text evidence="9">The sequence shown here is derived from an EMBL/GenBank/DDBJ whole genome shotgun (WGS) entry which is preliminary data.</text>
</comment>
<feature type="domain" description="Response regulatory" evidence="8">
    <location>
        <begin position="36"/>
        <end position="154"/>
    </location>
</feature>
<dbReference type="Proteomes" id="UP001500630">
    <property type="component" value="Unassembled WGS sequence"/>
</dbReference>
<dbReference type="InterPro" id="IPR039420">
    <property type="entry name" value="WalR-like"/>
</dbReference>
<dbReference type="SMART" id="SM00448">
    <property type="entry name" value="REC"/>
    <property type="match status" value="1"/>
</dbReference>
<feature type="domain" description="HTH luxR-type" evidence="7">
    <location>
        <begin position="181"/>
        <end position="246"/>
    </location>
</feature>
<gene>
    <name evidence="9" type="ORF">GCM10022419_011090</name>
</gene>
<feature type="compositionally biased region" description="Polar residues" evidence="6">
    <location>
        <begin position="11"/>
        <end position="27"/>
    </location>
</feature>
<evidence type="ECO:0000259" key="8">
    <source>
        <dbReference type="PROSITE" id="PS50110"/>
    </source>
</evidence>
<dbReference type="InterPro" id="IPR011006">
    <property type="entry name" value="CheY-like_superfamily"/>
</dbReference>
<dbReference type="InterPro" id="IPR058245">
    <property type="entry name" value="NreC/VraR/RcsB-like_REC"/>
</dbReference>
<feature type="modified residue" description="4-aspartylphosphate" evidence="5">
    <location>
        <position position="87"/>
    </location>
</feature>
<name>A0ABP6VDR3_9ACTN</name>
<dbReference type="InterPro" id="IPR000792">
    <property type="entry name" value="Tscrpt_reg_LuxR_C"/>
</dbReference>
<dbReference type="Gene3D" id="3.40.50.2300">
    <property type="match status" value="1"/>
</dbReference>
<dbReference type="SUPFAM" id="SSF46894">
    <property type="entry name" value="C-terminal effector domain of the bipartite response regulators"/>
    <property type="match status" value="1"/>
</dbReference>
<evidence type="ECO:0000313" key="10">
    <source>
        <dbReference type="Proteomes" id="UP001500630"/>
    </source>
</evidence>
<keyword evidence="4" id="KW-0804">Transcription</keyword>
<protein>
    <submittedName>
        <fullName evidence="9">Response regulator transcription factor</fullName>
    </submittedName>
</protein>
<evidence type="ECO:0000256" key="4">
    <source>
        <dbReference type="ARBA" id="ARBA00023163"/>
    </source>
</evidence>
<dbReference type="InterPro" id="IPR016032">
    <property type="entry name" value="Sig_transdc_resp-reg_C-effctor"/>
</dbReference>
<dbReference type="PRINTS" id="PR00038">
    <property type="entry name" value="HTHLUXR"/>
</dbReference>
<dbReference type="CDD" id="cd17535">
    <property type="entry name" value="REC_NarL-like"/>
    <property type="match status" value="1"/>
</dbReference>
<organism evidence="9 10">
    <name type="scientific">Nonomuraea rosea</name>
    <dbReference type="NCBI Taxonomy" id="638574"/>
    <lineage>
        <taxon>Bacteria</taxon>
        <taxon>Bacillati</taxon>
        <taxon>Actinomycetota</taxon>
        <taxon>Actinomycetes</taxon>
        <taxon>Streptosporangiales</taxon>
        <taxon>Streptosporangiaceae</taxon>
        <taxon>Nonomuraea</taxon>
    </lineage>
</organism>
<proteinExistence type="predicted"/>
<evidence type="ECO:0000313" key="9">
    <source>
        <dbReference type="EMBL" id="GAA3533582.1"/>
    </source>
</evidence>
<reference evidence="10" key="1">
    <citation type="journal article" date="2019" name="Int. J. Syst. Evol. Microbiol.">
        <title>The Global Catalogue of Microorganisms (GCM) 10K type strain sequencing project: providing services to taxonomists for standard genome sequencing and annotation.</title>
        <authorList>
            <consortium name="The Broad Institute Genomics Platform"/>
            <consortium name="The Broad Institute Genome Sequencing Center for Infectious Disease"/>
            <person name="Wu L."/>
            <person name="Ma J."/>
        </authorList>
    </citation>
    <scope>NUCLEOTIDE SEQUENCE [LARGE SCALE GENOMIC DNA]</scope>
    <source>
        <strain evidence="10">JCM 17326</strain>
    </source>
</reference>
<dbReference type="CDD" id="cd06170">
    <property type="entry name" value="LuxR_C_like"/>
    <property type="match status" value="1"/>
</dbReference>
<evidence type="ECO:0000256" key="3">
    <source>
        <dbReference type="ARBA" id="ARBA00023125"/>
    </source>
</evidence>
<keyword evidence="10" id="KW-1185">Reference proteome</keyword>
<dbReference type="SMART" id="SM00421">
    <property type="entry name" value="HTH_LUXR"/>
    <property type="match status" value="1"/>
</dbReference>
<sequence>MIPDAPGEETGATSSVPGEETGLTSSVPGGERRVIRVVLADDQPLIRAGFKALLELTDDITVVGEAGNGVEAVELARRLLPDVALLDVRMPLLDGIQATRRIGAARELDGVRVVILTNYALDEYVFAALRAGASGFLLKDIEPGDLLQSVRVAARGDALLSPSVTRRLIEEYVSTPPRPVAAHGLERLTDREREIVALVARGMSNDEIAAHLVISGATAKTHVSRSMTKLGVRDRAQLVVLAYESGLVVPGASG</sequence>